<evidence type="ECO:0000256" key="1">
    <source>
        <dbReference type="SAM" id="SignalP"/>
    </source>
</evidence>
<sequence>MLRSLFVCFLLGLSLMPLNGLAGNFMSNGPVNSSSGVPDRDLKYENFEITEDGYITGYIVNTSGRTRSGIRLDIWTTNMQETRIFWRKSLNIGDLGPNARYMVKEPYRVDNEDPARTKFMFRIPSGSNYRNN</sequence>
<name>A0A9W6D3R7_9BACT</name>
<dbReference type="EMBL" id="BSDR01000001">
    <property type="protein sequence ID" value="GLI34359.1"/>
    <property type="molecule type" value="Genomic_DNA"/>
</dbReference>
<dbReference type="AlphaFoldDB" id="A0A9W6D3R7"/>
<organism evidence="2 3">
    <name type="scientific">Desulforhabdus amnigena</name>
    <dbReference type="NCBI Taxonomy" id="40218"/>
    <lineage>
        <taxon>Bacteria</taxon>
        <taxon>Pseudomonadati</taxon>
        <taxon>Thermodesulfobacteriota</taxon>
        <taxon>Syntrophobacteria</taxon>
        <taxon>Syntrophobacterales</taxon>
        <taxon>Syntrophobacteraceae</taxon>
        <taxon>Desulforhabdus</taxon>
    </lineage>
</organism>
<keyword evidence="1" id="KW-0732">Signal</keyword>
<accession>A0A9W6D3R7</accession>
<dbReference type="RefSeq" id="WP_281793612.1">
    <property type="nucleotide sequence ID" value="NZ_BSDR01000001.1"/>
</dbReference>
<gene>
    <name evidence="2" type="ORF">DAMNIGENAA_17920</name>
</gene>
<dbReference type="Proteomes" id="UP001144372">
    <property type="component" value="Unassembled WGS sequence"/>
</dbReference>
<comment type="caution">
    <text evidence="2">The sequence shown here is derived from an EMBL/GenBank/DDBJ whole genome shotgun (WGS) entry which is preliminary data.</text>
</comment>
<protein>
    <submittedName>
        <fullName evidence="2">Uncharacterized protein</fullName>
    </submittedName>
</protein>
<keyword evidence="3" id="KW-1185">Reference proteome</keyword>
<proteinExistence type="predicted"/>
<feature type="chain" id="PRO_5040720236" evidence="1">
    <location>
        <begin position="23"/>
        <end position="132"/>
    </location>
</feature>
<evidence type="ECO:0000313" key="2">
    <source>
        <dbReference type="EMBL" id="GLI34359.1"/>
    </source>
</evidence>
<evidence type="ECO:0000313" key="3">
    <source>
        <dbReference type="Proteomes" id="UP001144372"/>
    </source>
</evidence>
<feature type="signal peptide" evidence="1">
    <location>
        <begin position="1"/>
        <end position="22"/>
    </location>
</feature>
<reference evidence="2" key="1">
    <citation type="submission" date="2022-12" db="EMBL/GenBank/DDBJ databases">
        <title>Reference genome sequencing for broad-spectrum identification of bacterial and archaeal isolates by mass spectrometry.</title>
        <authorList>
            <person name="Sekiguchi Y."/>
            <person name="Tourlousse D.M."/>
        </authorList>
    </citation>
    <scope>NUCLEOTIDE SEQUENCE</scope>
    <source>
        <strain evidence="2">ASRB1</strain>
    </source>
</reference>